<dbReference type="EMBL" id="RWGY01000886">
    <property type="protein sequence ID" value="TVT98220.1"/>
    <property type="molecule type" value="Genomic_DNA"/>
</dbReference>
<comment type="cofactor">
    <cofactor evidence="1">
        <name>a divalent metal cation</name>
        <dbReference type="ChEBI" id="CHEBI:60240"/>
    </cofactor>
</comment>
<evidence type="ECO:0000256" key="1">
    <source>
        <dbReference type="ARBA" id="ARBA00001968"/>
    </source>
</evidence>
<dbReference type="OrthoDB" id="636868at2759"/>
<gene>
    <name evidence="11" type="ORF">EJB05_56499</name>
</gene>
<organism evidence="11 12">
    <name type="scientific">Eragrostis curvula</name>
    <name type="common">weeping love grass</name>
    <dbReference type="NCBI Taxonomy" id="38414"/>
    <lineage>
        <taxon>Eukaryota</taxon>
        <taxon>Viridiplantae</taxon>
        <taxon>Streptophyta</taxon>
        <taxon>Embryophyta</taxon>
        <taxon>Tracheophyta</taxon>
        <taxon>Spermatophyta</taxon>
        <taxon>Magnoliopsida</taxon>
        <taxon>Liliopsida</taxon>
        <taxon>Poales</taxon>
        <taxon>Poaceae</taxon>
        <taxon>PACMAD clade</taxon>
        <taxon>Chloridoideae</taxon>
        <taxon>Eragrostideae</taxon>
        <taxon>Eragrostidinae</taxon>
        <taxon>Eragrostis</taxon>
    </lineage>
</organism>
<dbReference type="GO" id="GO:0004518">
    <property type="term" value="F:nuclease activity"/>
    <property type="evidence" value="ECO:0007669"/>
    <property type="project" value="UniProtKB-KW"/>
</dbReference>
<feature type="region of interest" description="Disordered" evidence="8">
    <location>
        <begin position="41"/>
        <end position="71"/>
    </location>
</feature>
<feature type="domain" description="DDE Tnp4" evidence="9">
    <location>
        <begin position="199"/>
        <end position="258"/>
    </location>
</feature>
<evidence type="ECO:0000256" key="7">
    <source>
        <dbReference type="ARBA" id="ARBA00023242"/>
    </source>
</evidence>
<dbReference type="PANTHER" id="PTHR22930:SF251">
    <property type="entry name" value="DDE TNP4 DOMAIN-CONTAINING PROTEIN"/>
    <property type="match status" value="1"/>
</dbReference>
<sequence>MSSEEGLREGHQLSEEEAATFEMAAITAAVAAAVIAVEEDSDFESDYEGDDDSDDDLPAQEDEEEEEPPYKALTGRQWMDLVLRDRNWCKRTFRMYPDEFLNLHNYLVHECGLDSSQEVESLEALGMFVWACATRQSCRGIMDTFKRSLDTISRKMAHVADVMLRFAQKVIRPKDKMYSTVSPKLSKWSPWFDGCIGAIDGTHIPLRAPKKVKEDMRNRKGWTSMNVLAIVDHEMRFTFIGAGKAGACHDMAVLKECQEDECFPHPPKGGLLPDCAAFLYEILKVGTVDAEIITVHAAGTVSAG</sequence>
<name>A0A5J9SFZ5_9POAL</name>
<dbReference type="PANTHER" id="PTHR22930">
    <property type="match status" value="1"/>
</dbReference>
<keyword evidence="5" id="KW-0479">Metal-binding</keyword>
<keyword evidence="7" id="KW-0539">Nucleus</keyword>
<evidence type="ECO:0000259" key="9">
    <source>
        <dbReference type="Pfam" id="PF13359"/>
    </source>
</evidence>
<evidence type="ECO:0000256" key="4">
    <source>
        <dbReference type="ARBA" id="ARBA00022722"/>
    </source>
</evidence>
<dbReference type="GO" id="GO:0005634">
    <property type="term" value="C:nucleus"/>
    <property type="evidence" value="ECO:0007669"/>
    <property type="project" value="UniProtKB-SubCell"/>
</dbReference>
<comment type="similarity">
    <text evidence="3">Belongs to the HARBI1 family.</text>
</comment>
<dbReference type="InterPro" id="IPR045249">
    <property type="entry name" value="HARBI1-like"/>
</dbReference>
<evidence type="ECO:0000256" key="6">
    <source>
        <dbReference type="ARBA" id="ARBA00022801"/>
    </source>
</evidence>
<evidence type="ECO:0000256" key="2">
    <source>
        <dbReference type="ARBA" id="ARBA00004123"/>
    </source>
</evidence>
<dbReference type="InterPro" id="IPR058353">
    <property type="entry name" value="DUF8040"/>
</dbReference>
<feature type="domain" description="DUF8040" evidence="10">
    <location>
        <begin position="72"/>
        <end position="164"/>
    </location>
</feature>
<dbReference type="Gramene" id="TVT98220">
    <property type="protein sequence ID" value="TVT98220"/>
    <property type="gene ID" value="EJB05_56499"/>
</dbReference>
<evidence type="ECO:0000256" key="5">
    <source>
        <dbReference type="ARBA" id="ARBA00022723"/>
    </source>
</evidence>
<accession>A0A5J9SFZ5</accession>
<protein>
    <submittedName>
        <fullName evidence="11">Uncharacterized protein</fullName>
    </submittedName>
</protein>
<dbReference type="InterPro" id="IPR027806">
    <property type="entry name" value="HARBI1_dom"/>
</dbReference>
<dbReference type="GO" id="GO:0046872">
    <property type="term" value="F:metal ion binding"/>
    <property type="evidence" value="ECO:0007669"/>
    <property type="project" value="UniProtKB-KW"/>
</dbReference>
<dbReference type="Proteomes" id="UP000324897">
    <property type="component" value="Unassembled WGS sequence"/>
</dbReference>
<feature type="compositionally biased region" description="Acidic residues" evidence="8">
    <location>
        <begin position="41"/>
        <end position="67"/>
    </location>
</feature>
<dbReference type="Pfam" id="PF26138">
    <property type="entry name" value="DUF8040"/>
    <property type="match status" value="1"/>
</dbReference>
<evidence type="ECO:0000313" key="11">
    <source>
        <dbReference type="EMBL" id="TVT98220.1"/>
    </source>
</evidence>
<reference evidence="11 12" key="1">
    <citation type="journal article" date="2019" name="Sci. Rep.">
        <title>A high-quality genome of Eragrostis curvula grass provides insights into Poaceae evolution and supports new strategies to enhance forage quality.</title>
        <authorList>
            <person name="Carballo J."/>
            <person name="Santos B.A.C.M."/>
            <person name="Zappacosta D."/>
            <person name="Garbus I."/>
            <person name="Selva J.P."/>
            <person name="Gallo C.A."/>
            <person name="Diaz A."/>
            <person name="Albertini E."/>
            <person name="Caccamo M."/>
            <person name="Echenique V."/>
        </authorList>
    </citation>
    <scope>NUCLEOTIDE SEQUENCE [LARGE SCALE GENOMIC DNA]</scope>
    <source>
        <strain evidence="12">cv. Victoria</strain>
        <tissue evidence="11">Leaf</tissue>
    </source>
</reference>
<comment type="subcellular location">
    <subcellularLocation>
        <location evidence="2">Nucleus</location>
    </subcellularLocation>
</comment>
<dbReference type="AlphaFoldDB" id="A0A5J9SFZ5"/>
<keyword evidence="6" id="KW-0378">Hydrolase</keyword>
<evidence type="ECO:0000256" key="8">
    <source>
        <dbReference type="SAM" id="MobiDB-lite"/>
    </source>
</evidence>
<evidence type="ECO:0000256" key="3">
    <source>
        <dbReference type="ARBA" id="ARBA00006958"/>
    </source>
</evidence>
<dbReference type="Pfam" id="PF13359">
    <property type="entry name" value="DDE_Tnp_4"/>
    <property type="match status" value="1"/>
</dbReference>
<dbReference type="GO" id="GO:0016787">
    <property type="term" value="F:hydrolase activity"/>
    <property type="evidence" value="ECO:0007669"/>
    <property type="project" value="UniProtKB-KW"/>
</dbReference>
<proteinExistence type="inferred from homology"/>
<keyword evidence="12" id="KW-1185">Reference proteome</keyword>
<feature type="non-terminal residue" evidence="11">
    <location>
        <position position="1"/>
    </location>
</feature>
<comment type="caution">
    <text evidence="11">The sequence shown here is derived from an EMBL/GenBank/DDBJ whole genome shotgun (WGS) entry which is preliminary data.</text>
</comment>
<evidence type="ECO:0000259" key="10">
    <source>
        <dbReference type="Pfam" id="PF26138"/>
    </source>
</evidence>
<keyword evidence="4" id="KW-0540">Nuclease</keyword>
<evidence type="ECO:0000313" key="12">
    <source>
        <dbReference type="Proteomes" id="UP000324897"/>
    </source>
</evidence>